<dbReference type="GeneID" id="63774295"/>
<dbReference type="RefSeq" id="XP_040719138.1">
    <property type="nucleotide sequence ID" value="XM_040858083.1"/>
</dbReference>
<feature type="transmembrane region" description="Helical" evidence="1">
    <location>
        <begin position="63"/>
        <end position="84"/>
    </location>
</feature>
<keyword evidence="4" id="KW-1185">Reference proteome</keyword>
<evidence type="ECO:0000313" key="3">
    <source>
        <dbReference type="EMBL" id="ORY68851.1"/>
    </source>
</evidence>
<keyword evidence="1" id="KW-1133">Transmembrane helix</keyword>
<keyword evidence="1" id="KW-0472">Membrane</keyword>
<accession>A0A1Y2EBB9</accession>
<evidence type="ECO:0000259" key="2">
    <source>
        <dbReference type="Pfam" id="PF20684"/>
    </source>
</evidence>
<gene>
    <name evidence="3" type="ORF">BCR38DRAFT_406736</name>
</gene>
<comment type="caution">
    <text evidence="3">The sequence shown here is derived from an EMBL/GenBank/DDBJ whole genome shotgun (WGS) entry which is preliminary data.</text>
</comment>
<name>A0A1Y2EBB9_9PEZI</name>
<dbReference type="EMBL" id="MCFJ01000003">
    <property type="protein sequence ID" value="ORY68851.1"/>
    <property type="molecule type" value="Genomic_DNA"/>
</dbReference>
<evidence type="ECO:0000313" key="4">
    <source>
        <dbReference type="Proteomes" id="UP000193689"/>
    </source>
</evidence>
<evidence type="ECO:0000256" key="1">
    <source>
        <dbReference type="SAM" id="Phobius"/>
    </source>
</evidence>
<dbReference type="AlphaFoldDB" id="A0A1Y2EBB9"/>
<dbReference type="InterPro" id="IPR049326">
    <property type="entry name" value="Rhodopsin_dom_fungi"/>
</dbReference>
<dbReference type="Proteomes" id="UP000193689">
    <property type="component" value="Unassembled WGS sequence"/>
</dbReference>
<organism evidence="3 4">
    <name type="scientific">Pseudomassariella vexata</name>
    <dbReference type="NCBI Taxonomy" id="1141098"/>
    <lineage>
        <taxon>Eukaryota</taxon>
        <taxon>Fungi</taxon>
        <taxon>Dikarya</taxon>
        <taxon>Ascomycota</taxon>
        <taxon>Pezizomycotina</taxon>
        <taxon>Sordariomycetes</taxon>
        <taxon>Xylariomycetidae</taxon>
        <taxon>Amphisphaeriales</taxon>
        <taxon>Pseudomassariaceae</taxon>
        <taxon>Pseudomassariella</taxon>
    </lineage>
</organism>
<dbReference type="Pfam" id="PF20684">
    <property type="entry name" value="Fung_rhodopsin"/>
    <property type="match status" value="1"/>
</dbReference>
<protein>
    <recommendedName>
        <fullName evidence="2">Rhodopsin domain-containing protein</fullName>
    </recommendedName>
</protein>
<keyword evidence="1" id="KW-0812">Transmembrane</keyword>
<feature type="transmembrane region" description="Helical" evidence="1">
    <location>
        <begin position="38"/>
        <end position="57"/>
    </location>
</feature>
<reference evidence="3 4" key="1">
    <citation type="submission" date="2016-07" db="EMBL/GenBank/DDBJ databases">
        <title>Pervasive Adenine N6-methylation of Active Genes in Fungi.</title>
        <authorList>
            <consortium name="DOE Joint Genome Institute"/>
            <person name="Mondo S.J."/>
            <person name="Dannebaum R.O."/>
            <person name="Kuo R.C."/>
            <person name="Labutti K."/>
            <person name="Haridas S."/>
            <person name="Kuo A."/>
            <person name="Salamov A."/>
            <person name="Ahrendt S.R."/>
            <person name="Lipzen A."/>
            <person name="Sullivan W."/>
            <person name="Andreopoulos W.B."/>
            <person name="Clum A."/>
            <person name="Lindquist E."/>
            <person name="Daum C."/>
            <person name="Ramamoorthy G.K."/>
            <person name="Gryganskyi A."/>
            <person name="Culley D."/>
            <person name="Magnuson J.K."/>
            <person name="James T.Y."/>
            <person name="O'Malley M.A."/>
            <person name="Stajich J.E."/>
            <person name="Spatafora J.W."/>
            <person name="Visel A."/>
            <person name="Grigoriev I.V."/>
        </authorList>
    </citation>
    <scope>NUCLEOTIDE SEQUENCE [LARGE SCALE GENOMIC DNA]</scope>
    <source>
        <strain evidence="3 4">CBS 129021</strain>
    </source>
</reference>
<sequence>MCVIVVRVSWICPSVSSYVVHSQVPFDPQRMHQECGDGMTIIFVVGLFSLLADFWVLALPMPLFYGTVYAYAALRVFFWANMLIADWNRVTVVGVLRIFALCRIRWSDITRIEQDNIFYTCQKPNLAIMFVSIPTIQPLFESVRGYDYGAKPSQWA</sequence>
<proteinExistence type="predicted"/>
<dbReference type="InParanoid" id="A0A1Y2EBB9"/>
<feature type="domain" description="Rhodopsin" evidence="2">
    <location>
        <begin position="30"/>
        <end position="141"/>
    </location>
</feature>